<dbReference type="EMBL" id="CP006254">
    <property type="protein sequence ID" value="AGT32977.1"/>
    <property type="molecule type" value="Genomic_DNA"/>
</dbReference>
<dbReference type="SUPFAM" id="SSF56112">
    <property type="entry name" value="Protein kinase-like (PK-like)"/>
    <property type="match status" value="1"/>
</dbReference>
<evidence type="ECO:0000256" key="1">
    <source>
        <dbReference type="SAM" id="MobiDB-lite"/>
    </source>
</evidence>
<dbReference type="Gene3D" id="3.90.1200.10">
    <property type="match status" value="1"/>
</dbReference>
<evidence type="ECO:0000313" key="2">
    <source>
        <dbReference type="EMBL" id="AGT32977.1"/>
    </source>
</evidence>
<proteinExistence type="predicted"/>
<dbReference type="Gene3D" id="3.30.200.20">
    <property type="entry name" value="Phosphorylase Kinase, domain 1"/>
    <property type="match status" value="1"/>
</dbReference>
<protein>
    <submittedName>
        <fullName evidence="2">Spore coat protein</fullName>
    </submittedName>
</protein>
<dbReference type="PANTHER" id="PTHR39179">
    <property type="entry name" value="SPORE COAT PROTEIN I"/>
    <property type="match status" value="1"/>
</dbReference>
<name>S5Z804_GEOG3</name>
<dbReference type="HOGENOM" id="CLU_069993_0_0_9"/>
<dbReference type="NCBIfam" id="TIGR02904">
    <property type="entry name" value="spore_ysxE"/>
    <property type="match status" value="1"/>
</dbReference>
<dbReference type="PATRIC" id="fig|1345697.3.peg.2670"/>
<gene>
    <name evidence="2" type="ORF">M493_13680</name>
</gene>
<keyword evidence="3" id="KW-1185">Reference proteome</keyword>
<accession>S5Z804</accession>
<dbReference type="PANTHER" id="PTHR39179:SF3">
    <property type="entry name" value="COTS-RELATED PROTEIN"/>
    <property type="match status" value="1"/>
</dbReference>
<dbReference type="STRING" id="1921421.M493_13680"/>
<dbReference type="KEGG" id="gjf:M493_13680"/>
<feature type="region of interest" description="Disordered" evidence="1">
    <location>
        <begin position="323"/>
        <end position="343"/>
    </location>
</feature>
<dbReference type="InterPro" id="IPR047175">
    <property type="entry name" value="CotS-like"/>
</dbReference>
<dbReference type="AlphaFoldDB" id="S5Z804"/>
<evidence type="ECO:0000313" key="3">
    <source>
        <dbReference type="Proteomes" id="UP000015500"/>
    </source>
</evidence>
<organism evidence="2 3">
    <name type="scientific">Geobacillus genomosp. 3</name>
    <dbReference type="NCBI Taxonomy" id="1921421"/>
    <lineage>
        <taxon>Bacteria</taxon>
        <taxon>Bacillati</taxon>
        <taxon>Bacillota</taxon>
        <taxon>Bacilli</taxon>
        <taxon>Bacillales</taxon>
        <taxon>Anoxybacillaceae</taxon>
        <taxon>Geobacillus</taxon>
    </lineage>
</organism>
<dbReference type="GO" id="GO:0042601">
    <property type="term" value="C:endospore-forming forespore"/>
    <property type="evidence" value="ECO:0007669"/>
    <property type="project" value="TreeGrafter"/>
</dbReference>
<dbReference type="RefSeq" id="WP_020960767.1">
    <property type="nucleotide sequence ID" value="NC_022080.4"/>
</dbReference>
<sequence length="343" mass="40548">MTIRSETYRAVLHQYGLQPRHIEQRGKAVKVHTDRGVFALKPLDDEQEAAAIWQSLHYYGRHCPPHYGTRLRSLFAAEGGRLYYLQAWHEGETGGKEEAVRAFFRGLAHLHRATVRFVKVSEEEINAYRKQKKEEWQRERAVWEERIERYETAWYMSPFQLQCCTYFHEVMRAYWFAEEQLAAWEEAVKETKQWRIAWVHGKARLSHYVTPYWISWERAHWNSPVYDLTAAFRIHVRMFPPLGQEWIEGIDEYEKELPLSPAERAFLYSHLAEPRGFVRCLERYEAASHMERNEREHVAALLRCYMAFKNMEAVVMHLVQRDAAQPQGETDGSEAPADEGGSR</sequence>
<dbReference type="Proteomes" id="UP000015500">
    <property type="component" value="Chromosome"/>
</dbReference>
<dbReference type="InterPro" id="IPR014253">
    <property type="entry name" value="Spore_coat_YsxE"/>
</dbReference>
<reference evidence="2 3" key="1">
    <citation type="journal article" date="2014" name="Genome Announc.">
        <title>Complete Genome Sequence of the Thermophilic Polychlorinated Biphenyl Degrader Geobacillus sp. Strain JF8 (NBRC 109937).</title>
        <authorList>
            <person name="Shintani M."/>
            <person name="Ohtsubo Y."/>
            <person name="Fukuda K."/>
            <person name="Hosoyama A."/>
            <person name="Ohji S."/>
            <person name="Yamazoe A."/>
            <person name="Fujita N."/>
            <person name="Nagata Y."/>
            <person name="Tsuda M."/>
            <person name="Hatta T."/>
            <person name="Kimbara K."/>
        </authorList>
    </citation>
    <scope>NUCLEOTIDE SEQUENCE [LARGE SCALE GENOMIC DNA]</scope>
    <source>
        <strain evidence="2 3">JF8</strain>
    </source>
</reference>
<dbReference type="OrthoDB" id="2379727at2"/>
<dbReference type="InterPro" id="IPR011009">
    <property type="entry name" value="Kinase-like_dom_sf"/>
</dbReference>